<dbReference type="STRING" id="426702.SAMN04488099_11556"/>
<dbReference type="Pfam" id="PF00535">
    <property type="entry name" value="Glycos_transf_2"/>
    <property type="match status" value="1"/>
</dbReference>
<keyword evidence="3" id="KW-1185">Reference proteome</keyword>
<dbReference type="CDD" id="cd00761">
    <property type="entry name" value="Glyco_tranf_GTA_type"/>
    <property type="match status" value="1"/>
</dbReference>
<dbReference type="PANTHER" id="PTHR22916:SF3">
    <property type="entry name" value="UDP-GLCNAC:BETAGAL BETA-1,3-N-ACETYLGLUCOSAMINYLTRANSFERASE-LIKE PROTEIN 1"/>
    <property type="match status" value="1"/>
</dbReference>
<feature type="domain" description="Glycosyltransferase 2-like" evidence="1">
    <location>
        <begin position="5"/>
        <end position="144"/>
    </location>
</feature>
<dbReference type="EMBL" id="FNZU01000015">
    <property type="protein sequence ID" value="SEL25417.1"/>
    <property type="molecule type" value="Genomic_DNA"/>
</dbReference>
<dbReference type="RefSeq" id="WP_091482647.1">
    <property type="nucleotide sequence ID" value="NZ_BJYC01000017.1"/>
</dbReference>
<name>A0A1H7NQX7_9LACT</name>
<accession>A0A1H7NQX7</accession>
<proteinExistence type="predicted"/>
<dbReference type="SUPFAM" id="SSF53448">
    <property type="entry name" value="Nucleotide-diphospho-sugar transferases"/>
    <property type="match status" value="1"/>
</dbReference>
<sequence length="326" mass="38323">MTTISYIMPTFNNITLLKRSIASIVKELKNTDELIIIDDGSTDGTTEYLMEKYFDTPNVIILSQTNNGSGSARNKGIEICNSDYIWFVDSDDYILEGSSDIIKNHLNKTPCDILYFDYLTFDGNFEEYKNIGIEIKDKTGLMFTQHYPWNKVIKKSLFDGVKFPNQNIRYVDQGTIPVIISKANSIDYLERALYYYDYSNTNNVSKKYKKNNDIYIAFNHLIFYWENGVFNKEEIENLYINTFLFSHVYNISDIRLCSIYKHAMTISKYLNNNFSNWKETFHMRKRDINKRKTNIDKLKIKIIIARIFIFSPRIASIAIYLLKKLK</sequence>
<reference evidence="3" key="1">
    <citation type="submission" date="2016-10" db="EMBL/GenBank/DDBJ databases">
        <authorList>
            <person name="Varghese N."/>
            <person name="Submissions S."/>
        </authorList>
    </citation>
    <scope>NUCLEOTIDE SEQUENCE [LARGE SCALE GENOMIC DNA]</scope>
    <source>
        <strain evidence="3">DSM 19183</strain>
    </source>
</reference>
<evidence type="ECO:0000313" key="3">
    <source>
        <dbReference type="Proteomes" id="UP000199081"/>
    </source>
</evidence>
<keyword evidence="2" id="KW-0808">Transferase</keyword>
<dbReference type="InterPro" id="IPR029044">
    <property type="entry name" value="Nucleotide-diphossugar_trans"/>
</dbReference>
<evidence type="ECO:0000259" key="1">
    <source>
        <dbReference type="Pfam" id="PF00535"/>
    </source>
</evidence>
<organism evidence="2 3">
    <name type="scientific">Alkalibacterium pelagium</name>
    <dbReference type="NCBI Taxonomy" id="426702"/>
    <lineage>
        <taxon>Bacteria</taxon>
        <taxon>Bacillati</taxon>
        <taxon>Bacillota</taxon>
        <taxon>Bacilli</taxon>
        <taxon>Lactobacillales</taxon>
        <taxon>Carnobacteriaceae</taxon>
        <taxon>Alkalibacterium</taxon>
    </lineage>
</organism>
<dbReference type="InterPro" id="IPR001173">
    <property type="entry name" value="Glyco_trans_2-like"/>
</dbReference>
<dbReference type="Proteomes" id="UP000199081">
    <property type="component" value="Unassembled WGS sequence"/>
</dbReference>
<dbReference type="AlphaFoldDB" id="A0A1H7NQX7"/>
<evidence type="ECO:0000313" key="2">
    <source>
        <dbReference type="EMBL" id="SEL25417.1"/>
    </source>
</evidence>
<protein>
    <submittedName>
        <fullName evidence="2">Glycosyltransferase involved in cell wall bisynthesis</fullName>
    </submittedName>
</protein>
<dbReference type="GO" id="GO:0016758">
    <property type="term" value="F:hexosyltransferase activity"/>
    <property type="evidence" value="ECO:0007669"/>
    <property type="project" value="UniProtKB-ARBA"/>
</dbReference>
<gene>
    <name evidence="2" type="ORF">SAMN04488099_11556</name>
</gene>
<dbReference type="OrthoDB" id="8773442at2"/>
<dbReference type="Gene3D" id="3.90.550.10">
    <property type="entry name" value="Spore Coat Polysaccharide Biosynthesis Protein SpsA, Chain A"/>
    <property type="match status" value="1"/>
</dbReference>
<dbReference type="PANTHER" id="PTHR22916">
    <property type="entry name" value="GLYCOSYLTRANSFERASE"/>
    <property type="match status" value="1"/>
</dbReference>